<reference evidence="2 3" key="1">
    <citation type="submission" date="2023-02" db="EMBL/GenBank/DDBJ databases">
        <title>LHISI_Scaffold_Assembly.</title>
        <authorList>
            <person name="Stuart O.P."/>
            <person name="Cleave R."/>
            <person name="Magrath M.J.L."/>
            <person name="Mikheyev A.S."/>
        </authorList>
    </citation>
    <scope>NUCLEOTIDE SEQUENCE [LARGE SCALE GENOMIC DNA]</scope>
    <source>
        <strain evidence="2">Daus_M_001</strain>
        <tissue evidence="2">Leg muscle</tissue>
    </source>
</reference>
<dbReference type="Proteomes" id="UP001159363">
    <property type="component" value="Chromosome 14"/>
</dbReference>
<feature type="compositionally biased region" description="Basic and acidic residues" evidence="1">
    <location>
        <begin position="116"/>
        <end position="141"/>
    </location>
</feature>
<organism evidence="2 3">
    <name type="scientific">Dryococelus australis</name>
    <dbReference type="NCBI Taxonomy" id="614101"/>
    <lineage>
        <taxon>Eukaryota</taxon>
        <taxon>Metazoa</taxon>
        <taxon>Ecdysozoa</taxon>
        <taxon>Arthropoda</taxon>
        <taxon>Hexapoda</taxon>
        <taxon>Insecta</taxon>
        <taxon>Pterygota</taxon>
        <taxon>Neoptera</taxon>
        <taxon>Polyneoptera</taxon>
        <taxon>Phasmatodea</taxon>
        <taxon>Verophasmatodea</taxon>
        <taxon>Anareolatae</taxon>
        <taxon>Phasmatidae</taxon>
        <taxon>Eurycanthinae</taxon>
        <taxon>Dryococelus</taxon>
    </lineage>
</organism>
<sequence length="553" mass="61920">MQKFKKEGKKKKKTSLKYVPGLVNLVFTRVSRMELSQSVFAWSGMYLRHHLSPQLALLHGFSNLNQTSTSKPAESTEEYPFPTVQVEVVTSKLSTSQALLEELSPLPNSSNVNFTLERDGEPRERHRNEGEGKRETPEKTRRPMASSGTIPTCDDPEWPGRGLSLVLIVHSWLRAILAATVAERLAYSPPTKAIRVQSSALSLRFSHEGIVPEDAFGRWVFLGDLPFPHPFIPALLHIHLNHPHRLSRPRRPNLFTHSFTRNFTEALPDTGATSSEVTQRSRVTYSGEGVSERVKIFRRFLKTRSCLDADESEARGVWSSAGIQEWRKQDIPEKTRRPAASYGMIPTCDDPVATQPGIGPGSPRREASSLTTAAPLLMFSLYREQPLVCRLAVPAAEAVSMCDEVDKSLSSASQTASCSHRRKWRMTLEPASLRAAFPRALPRRLESPAAARHHRRSLRPVPELAHFIDKMITKLPFSPNTFIYSPEKNVGLEEANRTMLTLERVACCCLRVRFIASRSLALHLRLAKDIESVEWTISKRSAGISSQKSPVPA</sequence>
<feature type="region of interest" description="Disordered" evidence="1">
    <location>
        <begin position="110"/>
        <end position="154"/>
    </location>
</feature>
<protein>
    <submittedName>
        <fullName evidence="2">Uncharacterized protein</fullName>
    </submittedName>
</protein>
<proteinExistence type="predicted"/>
<evidence type="ECO:0000313" key="2">
    <source>
        <dbReference type="EMBL" id="KAJ8868069.1"/>
    </source>
</evidence>
<gene>
    <name evidence="2" type="ORF">PR048_031878</name>
</gene>
<dbReference type="EMBL" id="JARBHB010000015">
    <property type="protein sequence ID" value="KAJ8868069.1"/>
    <property type="molecule type" value="Genomic_DNA"/>
</dbReference>
<accession>A0ABQ9G6I5</accession>
<evidence type="ECO:0000256" key="1">
    <source>
        <dbReference type="SAM" id="MobiDB-lite"/>
    </source>
</evidence>
<keyword evidence="3" id="KW-1185">Reference proteome</keyword>
<evidence type="ECO:0000313" key="3">
    <source>
        <dbReference type="Proteomes" id="UP001159363"/>
    </source>
</evidence>
<comment type="caution">
    <text evidence="2">The sequence shown here is derived from an EMBL/GenBank/DDBJ whole genome shotgun (WGS) entry which is preliminary data.</text>
</comment>
<name>A0ABQ9G6I5_9NEOP</name>